<feature type="domain" description="Cyclin C-terminal" evidence="7">
    <location>
        <begin position="657"/>
        <end position="777"/>
    </location>
</feature>
<feature type="region of interest" description="Disordered" evidence="5">
    <location>
        <begin position="259"/>
        <end position="308"/>
    </location>
</feature>
<dbReference type="SMART" id="SM01332">
    <property type="entry name" value="Cyclin_C"/>
    <property type="match status" value="1"/>
</dbReference>
<keyword evidence="1" id="KW-0132">Cell division</keyword>
<evidence type="ECO:0000256" key="5">
    <source>
        <dbReference type="SAM" id="MobiDB-lite"/>
    </source>
</evidence>
<proteinExistence type="inferred from homology"/>
<evidence type="ECO:0000313" key="9">
    <source>
        <dbReference type="Proteomes" id="UP001165083"/>
    </source>
</evidence>
<dbReference type="InterPro" id="IPR006671">
    <property type="entry name" value="Cyclin_N"/>
</dbReference>
<dbReference type="SMART" id="SM00385">
    <property type="entry name" value="CYCLIN"/>
    <property type="match status" value="2"/>
</dbReference>
<feature type="compositionally biased region" description="Acidic residues" evidence="5">
    <location>
        <begin position="296"/>
        <end position="306"/>
    </location>
</feature>
<keyword evidence="3" id="KW-0131">Cell cycle</keyword>
<gene>
    <name evidence="8" type="ORF">Plil01_000882700</name>
</gene>
<dbReference type="Proteomes" id="UP001165083">
    <property type="component" value="Unassembled WGS sequence"/>
</dbReference>
<feature type="region of interest" description="Disordered" evidence="5">
    <location>
        <begin position="430"/>
        <end position="452"/>
    </location>
</feature>
<feature type="region of interest" description="Disordered" evidence="5">
    <location>
        <begin position="27"/>
        <end position="98"/>
    </location>
</feature>
<evidence type="ECO:0000259" key="6">
    <source>
        <dbReference type="SMART" id="SM00385"/>
    </source>
</evidence>
<dbReference type="FunFam" id="1.10.472.10:FF:000001">
    <property type="entry name" value="G2/mitotic-specific cyclin"/>
    <property type="match status" value="1"/>
</dbReference>
<keyword evidence="9" id="KW-1185">Reference proteome</keyword>
<reference evidence="8" key="1">
    <citation type="submission" date="2023-04" db="EMBL/GenBank/DDBJ databases">
        <title>Phytophthora lilii NBRC 32176.</title>
        <authorList>
            <person name="Ichikawa N."/>
            <person name="Sato H."/>
            <person name="Tonouchi N."/>
        </authorList>
    </citation>
    <scope>NUCLEOTIDE SEQUENCE</scope>
    <source>
        <strain evidence="8">NBRC 32176</strain>
    </source>
</reference>
<feature type="compositionally biased region" description="Basic and acidic residues" evidence="5">
    <location>
        <begin position="27"/>
        <end position="38"/>
    </location>
</feature>
<dbReference type="PROSITE" id="PS00292">
    <property type="entry name" value="CYCLINS"/>
    <property type="match status" value="1"/>
</dbReference>
<comment type="caution">
    <text evidence="8">The sequence shown here is derived from an EMBL/GenBank/DDBJ whole genome shotgun (WGS) entry which is preliminary data.</text>
</comment>
<name>A0A9W6TY09_9STRA</name>
<evidence type="ECO:0000313" key="8">
    <source>
        <dbReference type="EMBL" id="GMF22220.1"/>
    </source>
</evidence>
<protein>
    <submittedName>
        <fullName evidence="8">Unnamed protein product</fullName>
    </submittedName>
</protein>
<feature type="compositionally biased region" description="Acidic residues" evidence="5">
    <location>
        <begin position="439"/>
        <end position="452"/>
    </location>
</feature>
<organism evidence="8 9">
    <name type="scientific">Phytophthora lilii</name>
    <dbReference type="NCBI Taxonomy" id="2077276"/>
    <lineage>
        <taxon>Eukaryota</taxon>
        <taxon>Sar</taxon>
        <taxon>Stramenopiles</taxon>
        <taxon>Oomycota</taxon>
        <taxon>Peronosporomycetes</taxon>
        <taxon>Peronosporales</taxon>
        <taxon>Peronosporaceae</taxon>
        <taxon>Phytophthora</taxon>
    </lineage>
</organism>
<dbReference type="InterPro" id="IPR039361">
    <property type="entry name" value="Cyclin"/>
</dbReference>
<evidence type="ECO:0000259" key="7">
    <source>
        <dbReference type="SMART" id="SM01332"/>
    </source>
</evidence>
<feature type="domain" description="Cyclin-like" evidence="6">
    <location>
        <begin position="661"/>
        <end position="748"/>
    </location>
</feature>
<dbReference type="InterPro" id="IPR013763">
    <property type="entry name" value="Cyclin-like_dom"/>
</dbReference>
<dbReference type="OrthoDB" id="5590282at2759"/>
<comment type="similarity">
    <text evidence="4">Belongs to the cyclin family.</text>
</comment>
<dbReference type="GO" id="GO:0051301">
    <property type="term" value="P:cell division"/>
    <property type="evidence" value="ECO:0007669"/>
    <property type="project" value="UniProtKB-KW"/>
</dbReference>
<dbReference type="Pfam" id="PF02984">
    <property type="entry name" value="Cyclin_C"/>
    <property type="match status" value="1"/>
</dbReference>
<feature type="compositionally biased region" description="Basic residues" evidence="5">
    <location>
        <begin position="39"/>
        <end position="48"/>
    </location>
</feature>
<evidence type="ECO:0000256" key="2">
    <source>
        <dbReference type="ARBA" id="ARBA00023127"/>
    </source>
</evidence>
<feature type="region of interest" description="Disordered" evidence="5">
    <location>
        <begin position="126"/>
        <end position="149"/>
    </location>
</feature>
<evidence type="ECO:0000256" key="1">
    <source>
        <dbReference type="ARBA" id="ARBA00022618"/>
    </source>
</evidence>
<dbReference type="PANTHER" id="PTHR10177">
    <property type="entry name" value="CYCLINS"/>
    <property type="match status" value="1"/>
</dbReference>
<keyword evidence="2 4" id="KW-0195">Cyclin</keyword>
<sequence length="784" mass="87066">MVFTEISALVQAQWQLLRGAFDAEGHDRRVQQRQEKRQAKQQRKAARRVAREARRAQRKQRHTLLSPTVVDERTDDEERPEANNSSSDNVSGKRPEVATVPLGAGGLAWARTAEALTDVAGVNDSASFFKSEPSGERRDGPRSLQDASPECVAFGAGSGKAEAATSAVAKAVGASAPIPMELALEIEAQLEQKQCEFYDSLGGYSTVDEEEDELHELLAVGRRASDAKLPPKWTVVGIKKAAALTQTSGKEVFFKLPEATEQEEDSGASADVSPAAFAASATKPRPKSLSSSSELVETEPEDDEVDLRDSEAFDGYSTFDDEEEARDLFIADHEFDGLCAPPSSSLDQTDGESVVEEFETKADPNWGAAKPELEVGVDGKEEVVIDNLIEVDLNDGKLPEEFAELEELETKQPAMKHVYCSDEEVLETAKPFGNTKDQSEEEPAETESQEEMEVFEVVEEVTNVEVAIKEDTAVVEEEIIIEEFEEPLHPAEEDMFGQQSCLPPLPSERSSTATPGIYAPGTVDEYACSIYENLRAREHRYHVTEDIFAKQQSVRPKMRAVLVDWLVEVHQRFELEAQTLYLTVNYIDRYLAQAPVKSQRFQLVGVAALLIASKFEEIYPCDMDDLLYICERSYTKADLVDCERDLLNVFKFNLAVPSVSSFLGYYLEYFEEEDELVGQLANYFSECSLLDFVFSAKYEPSVIACACLLASYCYVENQAPGLVWNSRLVELTGYKMEAIVLCAQDLWSILVEPTDLTAISTKYSAKEFGEVAHLPLEDLETLLC</sequence>
<dbReference type="InterPro" id="IPR036915">
    <property type="entry name" value="Cyclin-like_sf"/>
</dbReference>
<feature type="domain" description="Cyclin-like" evidence="6">
    <location>
        <begin position="564"/>
        <end position="648"/>
    </location>
</feature>
<evidence type="ECO:0000256" key="3">
    <source>
        <dbReference type="ARBA" id="ARBA00023306"/>
    </source>
</evidence>
<feature type="compositionally biased region" description="Low complexity" evidence="5">
    <location>
        <begin position="268"/>
        <end position="281"/>
    </location>
</feature>
<dbReference type="AlphaFoldDB" id="A0A9W6TY09"/>
<dbReference type="CDD" id="cd20507">
    <property type="entry name" value="CYCLIN_CCNB1-like_rpt1"/>
    <property type="match status" value="1"/>
</dbReference>
<dbReference type="InterPro" id="IPR048258">
    <property type="entry name" value="Cyclins_cyclin-box"/>
</dbReference>
<dbReference type="Pfam" id="PF00134">
    <property type="entry name" value="Cyclin_N"/>
    <property type="match status" value="1"/>
</dbReference>
<accession>A0A9W6TY09</accession>
<dbReference type="EMBL" id="BSXW01000434">
    <property type="protein sequence ID" value="GMF22220.1"/>
    <property type="molecule type" value="Genomic_DNA"/>
</dbReference>
<dbReference type="Gene3D" id="1.10.472.10">
    <property type="entry name" value="Cyclin-like"/>
    <property type="match status" value="2"/>
</dbReference>
<dbReference type="InterPro" id="IPR004367">
    <property type="entry name" value="Cyclin_C-dom"/>
</dbReference>
<dbReference type="SUPFAM" id="SSF47954">
    <property type="entry name" value="Cyclin-like"/>
    <property type="match status" value="2"/>
</dbReference>
<evidence type="ECO:0000256" key="4">
    <source>
        <dbReference type="RuleBase" id="RU000383"/>
    </source>
</evidence>